<dbReference type="AlphaFoldDB" id="A0A6G8S774"/>
<name>A0A6G8S774_9GAMM</name>
<evidence type="ECO:0000313" key="3">
    <source>
        <dbReference type="Proteomes" id="UP000501939"/>
    </source>
</evidence>
<feature type="chain" id="PRO_5026289918" description="Porin" evidence="1">
    <location>
        <begin position="23"/>
        <end position="255"/>
    </location>
</feature>
<proteinExistence type="predicted"/>
<dbReference type="Pfam" id="PF09694">
    <property type="entry name" value="Gcw_chp"/>
    <property type="match status" value="1"/>
</dbReference>
<evidence type="ECO:0000256" key="1">
    <source>
        <dbReference type="SAM" id="SignalP"/>
    </source>
</evidence>
<reference evidence="2 3" key="1">
    <citation type="submission" date="2020-03" db="EMBL/GenBank/DDBJ databases">
        <authorList>
            <person name="Zhu W."/>
        </authorList>
    </citation>
    <scope>NUCLEOTIDE SEQUENCE [LARGE SCALE GENOMIC DNA]</scope>
    <source>
        <strain evidence="2 3">185</strain>
    </source>
</reference>
<sequence>MKSTLKLLGLAVAASASTLTFAADEPTSEHSISGNIGVVSQYILRGNTISPENDNATVQGGLDYSHASGFYAGYWGSTLGYSLSDYNPVTESLEGSKAFEHDFYLGYNGKINDDLGFTVGAIYYLYTESDVDSDFPESIIGLNYKDFSLTAQTVLDDSIFGNTGDTYILGSYSYPLPKDFTLNTSVGLYYNNDSGDHEAALNTTEDFNFRHFNIGLSHPLGDTGASVAMDFVVGGKLRDDTSLKNKVVFGLKYEF</sequence>
<dbReference type="KEGG" id="alj:G8D99_14500"/>
<dbReference type="RefSeq" id="WP_166327089.1">
    <property type="nucleotide sequence ID" value="NZ_CP049916.1"/>
</dbReference>
<protein>
    <recommendedName>
        <fullName evidence="4">Porin</fullName>
    </recommendedName>
</protein>
<dbReference type="NCBIfam" id="TIGR02001">
    <property type="entry name" value="gcw_chp"/>
    <property type="match status" value="1"/>
</dbReference>
<evidence type="ECO:0008006" key="4">
    <source>
        <dbReference type="Google" id="ProtNLM"/>
    </source>
</evidence>
<evidence type="ECO:0000313" key="2">
    <source>
        <dbReference type="EMBL" id="QIO10096.1"/>
    </source>
</evidence>
<keyword evidence="3" id="KW-1185">Reference proteome</keyword>
<keyword evidence="1" id="KW-0732">Signal</keyword>
<organism evidence="2 3">
    <name type="scientific">Acinetobacter lanii</name>
    <dbReference type="NCBI Taxonomy" id="2715163"/>
    <lineage>
        <taxon>Bacteria</taxon>
        <taxon>Pseudomonadati</taxon>
        <taxon>Pseudomonadota</taxon>
        <taxon>Gammaproteobacteria</taxon>
        <taxon>Moraxellales</taxon>
        <taxon>Moraxellaceae</taxon>
        <taxon>Acinetobacter</taxon>
    </lineage>
</organism>
<gene>
    <name evidence="2" type="ORF">G8D99_14500</name>
</gene>
<dbReference type="EMBL" id="CP049916">
    <property type="protein sequence ID" value="QIO10096.1"/>
    <property type="molecule type" value="Genomic_DNA"/>
</dbReference>
<accession>A0A6G8S774</accession>
<feature type="signal peptide" evidence="1">
    <location>
        <begin position="1"/>
        <end position="22"/>
    </location>
</feature>
<dbReference type="InterPro" id="IPR010239">
    <property type="entry name" value="CHP02001"/>
</dbReference>
<dbReference type="Proteomes" id="UP000501939">
    <property type="component" value="Chromosome"/>
</dbReference>